<comment type="similarity">
    <text evidence="1">Belongs to the N(4)/N(6)-methyltransferase family.</text>
</comment>
<evidence type="ECO:0000259" key="7">
    <source>
        <dbReference type="Pfam" id="PF01555"/>
    </source>
</evidence>
<evidence type="ECO:0000256" key="2">
    <source>
        <dbReference type="ARBA" id="ARBA00011900"/>
    </source>
</evidence>
<dbReference type="Proteomes" id="UP000247371">
    <property type="component" value="Unassembled WGS sequence"/>
</dbReference>
<dbReference type="InterPro" id="IPR029063">
    <property type="entry name" value="SAM-dependent_MTases_sf"/>
</dbReference>
<keyword evidence="3 8" id="KW-0489">Methyltransferase</keyword>
<feature type="domain" description="DNA methylase N-4/N-6" evidence="7">
    <location>
        <begin position="347"/>
        <end position="410"/>
    </location>
</feature>
<dbReference type="InterPro" id="IPR002941">
    <property type="entry name" value="DNA_methylase_N4/N6"/>
</dbReference>
<dbReference type="GO" id="GO:0003677">
    <property type="term" value="F:DNA binding"/>
    <property type="evidence" value="ECO:0007669"/>
    <property type="project" value="InterPro"/>
</dbReference>
<evidence type="ECO:0000256" key="4">
    <source>
        <dbReference type="ARBA" id="ARBA00022679"/>
    </source>
</evidence>
<evidence type="ECO:0000313" key="9">
    <source>
        <dbReference type="Proteomes" id="UP000247371"/>
    </source>
</evidence>
<organism evidence="8 9">
    <name type="scientific">Komagataeibacter swingsii</name>
    <dbReference type="NCBI Taxonomy" id="215220"/>
    <lineage>
        <taxon>Bacteria</taxon>
        <taxon>Pseudomonadati</taxon>
        <taxon>Pseudomonadota</taxon>
        <taxon>Alphaproteobacteria</taxon>
        <taxon>Acetobacterales</taxon>
        <taxon>Acetobacteraceae</taxon>
        <taxon>Komagataeibacter</taxon>
    </lineage>
</organism>
<feature type="domain" description="DNA methylase N-4/N-6" evidence="7">
    <location>
        <begin position="62"/>
        <end position="190"/>
    </location>
</feature>
<dbReference type="SUPFAM" id="SSF53335">
    <property type="entry name" value="S-adenosyl-L-methionine-dependent methyltransferases"/>
    <property type="match status" value="1"/>
</dbReference>
<keyword evidence="9" id="KW-1185">Reference proteome</keyword>
<accession>A0A2V4RLW4</accession>
<dbReference type="GO" id="GO:0008170">
    <property type="term" value="F:N-methyltransferase activity"/>
    <property type="evidence" value="ECO:0007669"/>
    <property type="project" value="InterPro"/>
</dbReference>
<evidence type="ECO:0000313" key="8">
    <source>
        <dbReference type="EMBL" id="PYD69964.1"/>
    </source>
</evidence>
<dbReference type="AlphaFoldDB" id="A0A2V4RLW4"/>
<evidence type="ECO:0000256" key="6">
    <source>
        <dbReference type="ARBA" id="ARBA00047942"/>
    </source>
</evidence>
<reference evidence="8 9" key="1">
    <citation type="submission" date="2017-07" db="EMBL/GenBank/DDBJ databases">
        <title>A draft genome sequence of Komagataeibacter swingsii LMG 22125.</title>
        <authorList>
            <person name="Skraban J."/>
            <person name="Cleenwerck I."/>
            <person name="Vandamme P."/>
            <person name="Trcek J."/>
        </authorList>
    </citation>
    <scope>NUCLEOTIDE SEQUENCE [LARGE SCALE GENOMIC DNA]</scope>
    <source>
        <strain evidence="8 9">LMG 22125</strain>
    </source>
</reference>
<keyword evidence="4 8" id="KW-0808">Transferase</keyword>
<dbReference type="Pfam" id="PF01555">
    <property type="entry name" value="N6_N4_Mtase"/>
    <property type="match status" value="2"/>
</dbReference>
<protein>
    <recommendedName>
        <fullName evidence="2">site-specific DNA-methyltransferase (adenine-specific)</fullName>
        <ecNumber evidence="2">2.1.1.72</ecNumber>
    </recommendedName>
</protein>
<proteinExistence type="inferred from homology"/>
<sequence>MATLEWEGKHAVAACLERMRAGVLRVDPALSRGAPPGGDMVIVGDNLAALGALMPGHAGRVGMVLIDPPYNTGRRDWLYDDSASHPAARYWLEGVLGTQRAGSLSRQDRWLCLMYPRLLQLRRLMAENGVIACCIDDREYPRLRLLMEEVFGAENFLATFVWVNTGNIDNHSRIKTNHEYVVVFARDARRFVPGPVLAPQVGARSKLRRPVIRNTIIKNGPRNPVSDLVLPAGFPARLGDGVIPIPADPGFWPRFDVPIMVRDGRLAQAVTLRSGWSSRRQCAAFIAAGFCDIIDRQGLKTRFYLTPSGAVFMEKDRPARPSHILTVLEGMGTVQQAAAELAQCGVRFDYPKPLSLVTYLLRALCPGPDAVVLDAFGGSGTTAQAVMDLNAEDGGTRRFVVMEMDERIATTVIQPRLAHVLARYARPGAGFRFCRLGMP</sequence>
<evidence type="ECO:0000256" key="1">
    <source>
        <dbReference type="ARBA" id="ARBA00006594"/>
    </source>
</evidence>
<dbReference type="GO" id="GO:0009007">
    <property type="term" value="F:site-specific DNA-methyltransferase (adenine-specific) activity"/>
    <property type="evidence" value="ECO:0007669"/>
    <property type="project" value="UniProtKB-EC"/>
</dbReference>
<dbReference type="EMBL" id="NKUB01000006">
    <property type="protein sequence ID" value="PYD69964.1"/>
    <property type="molecule type" value="Genomic_DNA"/>
</dbReference>
<dbReference type="InterPro" id="IPR002295">
    <property type="entry name" value="N4/N6-MTase_EcoPI_Mod-like"/>
</dbReference>
<dbReference type="Gene3D" id="3.40.50.150">
    <property type="entry name" value="Vaccinia Virus protein VP39"/>
    <property type="match status" value="1"/>
</dbReference>
<evidence type="ECO:0000256" key="3">
    <source>
        <dbReference type="ARBA" id="ARBA00022603"/>
    </source>
</evidence>
<comment type="caution">
    <text evidence="8">The sequence shown here is derived from an EMBL/GenBank/DDBJ whole genome shotgun (WGS) entry which is preliminary data.</text>
</comment>
<dbReference type="EC" id="2.1.1.72" evidence="2"/>
<comment type="catalytic activity">
    <reaction evidence="6">
        <text>a 2'-deoxyadenosine in DNA + S-adenosyl-L-methionine = an N(6)-methyl-2'-deoxyadenosine in DNA + S-adenosyl-L-homocysteine + H(+)</text>
        <dbReference type="Rhea" id="RHEA:15197"/>
        <dbReference type="Rhea" id="RHEA-COMP:12418"/>
        <dbReference type="Rhea" id="RHEA-COMP:12419"/>
        <dbReference type="ChEBI" id="CHEBI:15378"/>
        <dbReference type="ChEBI" id="CHEBI:57856"/>
        <dbReference type="ChEBI" id="CHEBI:59789"/>
        <dbReference type="ChEBI" id="CHEBI:90615"/>
        <dbReference type="ChEBI" id="CHEBI:90616"/>
        <dbReference type="EC" id="2.1.1.72"/>
    </reaction>
</comment>
<name>A0A2V4RLW4_9PROT</name>
<dbReference type="RefSeq" id="WP_110556422.1">
    <property type="nucleotide sequence ID" value="NZ_NKUB01000006.1"/>
</dbReference>
<dbReference type="PRINTS" id="PR00506">
    <property type="entry name" value="D21N6MTFRASE"/>
</dbReference>
<dbReference type="GO" id="GO:0032259">
    <property type="term" value="P:methylation"/>
    <property type="evidence" value="ECO:0007669"/>
    <property type="project" value="UniProtKB-KW"/>
</dbReference>
<evidence type="ECO:0000256" key="5">
    <source>
        <dbReference type="ARBA" id="ARBA00022691"/>
    </source>
</evidence>
<gene>
    <name evidence="8" type="ORF">CFR76_06615</name>
</gene>
<keyword evidence="5" id="KW-0949">S-adenosyl-L-methionine</keyword>